<proteinExistence type="predicted"/>
<dbReference type="InterPro" id="IPR043128">
    <property type="entry name" value="Rev_trsase/Diguanyl_cyclase"/>
</dbReference>
<dbReference type="Gene3D" id="3.30.450.40">
    <property type="match status" value="2"/>
</dbReference>
<name>A0ABZ0S796_9GAMM</name>
<gene>
    <name evidence="3" type="primary">ydaM_4</name>
    <name evidence="3" type="ORF">Thiowin_01343</name>
</gene>
<evidence type="ECO:0000313" key="3">
    <source>
        <dbReference type="EMBL" id="WPL16389.1"/>
    </source>
</evidence>
<dbReference type="RefSeq" id="WP_328986937.1">
    <property type="nucleotide sequence ID" value="NZ_CP121472.1"/>
</dbReference>
<keyword evidence="4" id="KW-1185">Reference proteome</keyword>
<evidence type="ECO:0000313" key="4">
    <source>
        <dbReference type="Proteomes" id="UP001432180"/>
    </source>
</evidence>
<evidence type="ECO:0000256" key="1">
    <source>
        <dbReference type="ARBA" id="ARBA00012528"/>
    </source>
</evidence>
<dbReference type="Gene3D" id="3.30.70.270">
    <property type="match status" value="1"/>
</dbReference>
<sequence length="554" mass="61346">MMAAQSMVGAPVIALAQYLTGLTVQQDIWGEVTGAMISLFDAELCAIGERDKSGAIQLQAWAYADPALAAYWSTEAEAEAERVRDQDRDLRECIAETLDTGFLGWWQSQPEPEPMTLICLPITRESRVTNVLVVGHRRAESPSNERLNLYLAVAGLVGTAATRLAAERELHEHRHHLAALVEARTAELHAANAQLQREIRERQRTQDIMAARLRLIALADSHSLAELLRATLDEVEALTDSHIGFYHFIGLDQRTVSLQAWSTNTLRDMCKIQGEGQHYPIDQAGVWVDSVRQRRAIIHNDYLGLPHRKGLPPGHAPVIRMLTVPVIRVERVVAILGVGNKPDDYREEDVSTVAGLADLAWETVESKRLQDLLRHQATTDELTGLANRRAFMDQAGRELKRAQRHGKLFSLALIDLDRFKQINDTHGHAVGDQALVALTRVCLDSIREIDLLARLGGDEFALLLPETDQALAYQVVERMRLALTARPVRCGDLDVKLSISAGVACHAHPEQSLDALLIATDQALYRAKEAGRNRVVVSARAGEYIVKAESVTIA</sequence>
<keyword evidence="3" id="KW-0808">Transferase</keyword>
<dbReference type="PANTHER" id="PTHR45138">
    <property type="entry name" value="REGULATORY COMPONENTS OF SENSORY TRANSDUCTION SYSTEM"/>
    <property type="match status" value="1"/>
</dbReference>
<dbReference type="SUPFAM" id="SSF55781">
    <property type="entry name" value="GAF domain-like"/>
    <property type="match status" value="2"/>
</dbReference>
<dbReference type="InterPro" id="IPR000160">
    <property type="entry name" value="GGDEF_dom"/>
</dbReference>
<dbReference type="InterPro" id="IPR029016">
    <property type="entry name" value="GAF-like_dom_sf"/>
</dbReference>
<organism evidence="3 4">
    <name type="scientific">Thiorhodovibrio winogradskyi</name>
    <dbReference type="NCBI Taxonomy" id="77007"/>
    <lineage>
        <taxon>Bacteria</taxon>
        <taxon>Pseudomonadati</taxon>
        <taxon>Pseudomonadota</taxon>
        <taxon>Gammaproteobacteria</taxon>
        <taxon>Chromatiales</taxon>
        <taxon>Chromatiaceae</taxon>
        <taxon>Thiorhodovibrio</taxon>
    </lineage>
</organism>
<dbReference type="InterPro" id="IPR029787">
    <property type="entry name" value="Nucleotide_cyclase"/>
</dbReference>
<dbReference type="SMART" id="SM00267">
    <property type="entry name" value="GGDEF"/>
    <property type="match status" value="1"/>
</dbReference>
<dbReference type="InterPro" id="IPR003018">
    <property type="entry name" value="GAF"/>
</dbReference>
<dbReference type="Pfam" id="PF13185">
    <property type="entry name" value="GAF_2"/>
    <property type="match status" value="1"/>
</dbReference>
<dbReference type="GO" id="GO:0052621">
    <property type="term" value="F:diguanylate cyclase activity"/>
    <property type="evidence" value="ECO:0007669"/>
    <property type="project" value="UniProtKB-EC"/>
</dbReference>
<protein>
    <recommendedName>
        <fullName evidence="1">diguanylate cyclase</fullName>
        <ecNumber evidence="1">2.7.7.65</ecNumber>
    </recommendedName>
</protein>
<dbReference type="SUPFAM" id="SSF55073">
    <property type="entry name" value="Nucleotide cyclase"/>
    <property type="match status" value="1"/>
</dbReference>
<dbReference type="SMART" id="SM00065">
    <property type="entry name" value="GAF"/>
    <property type="match status" value="2"/>
</dbReference>
<dbReference type="Pfam" id="PF00990">
    <property type="entry name" value="GGDEF"/>
    <property type="match status" value="1"/>
</dbReference>
<feature type="domain" description="GGDEF" evidence="2">
    <location>
        <begin position="407"/>
        <end position="540"/>
    </location>
</feature>
<evidence type="ECO:0000259" key="2">
    <source>
        <dbReference type="PROSITE" id="PS50887"/>
    </source>
</evidence>
<dbReference type="EMBL" id="CP121472">
    <property type="protein sequence ID" value="WPL16389.1"/>
    <property type="molecule type" value="Genomic_DNA"/>
</dbReference>
<dbReference type="EC" id="2.7.7.65" evidence="1"/>
<dbReference type="PROSITE" id="PS50887">
    <property type="entry name" value="GGDEF"/>
    <property type="match status" value="1"/>
</dbReference>
<keyword evidence="3" id="KW-0548">Nucleotidyltransferase</keyword>
<accession>A0ABZ0S796</accession>
<dbReference type="InterPro" id="IPR050469">
    <property type="entry name" value="Diguanylate_Cyclase"/>
</dbReference>
<dbReference type="CDD" id="cd01949">
    <property type="entry name" value="GGDEF"/>
    <property type="match status" value="1"/>
</dbReference>
<dbReference type="Proteomes" id="UP001432180">
    <property type="component" value="Chromosome"/>
</dbReference>
<dbReference type="NCBIfam" id="TIGR00254">
    <property type="entry name" value="GGDEF"/>
    <property type="match status" value="1"/>
</dbReference>
<reference evidence="3 4" key="1">
    <citation type="journal article" date="2023" name="Microorganisms">
        <title>Thiorhodovibrio frisius and Trv. litoralis spp. nov., Two Novel Members from a Clade of Fastidious Purple Sulfur Bacteria That Exhibit Unique Red-Shifted Light-Harvesting Capabilities.</title>
        <authorList>
            <person name="Methner A."/>
            <person name="Kuzyk S.B."/>
            <person name="Petersen J."/>
            <person name="Bauer S."/>
            <person name="Brinkmann H."/>
            <person name="Sichau K."/>
            <person name="Wanner G."/>
            <person name="Wolf J."/>
            <person name="Neumann-Schaal M."/>
            <person name="Henke P."/>
            <person name="Tank M."/>
            <person name="Sproer C."/>
            <person name="Bunk B."/>
            <person name="Overmann J."/>
        </authorList>
    </citation>
    <scope>NUCLEOTIDE SEQUENCE [LARGE SCALE GENOMIC DNA]</scope>
    <source>
        <strain evidence="3 4">DSM 6702</strain>
    </source>
</reference>
<dbReference type="PANTHER" id="PTHR45138:SF24">
    <property type="entry name" value="DIGUANYLATE CYCLASE DGCC-RELATED"/>
    <property type="match status" value="1"/>
</dbReference>